<accession>A0A3S3MEN2</accession>
<dbReference type="STRING" id="337451.A0A3S3MEN2"/>
<comment type="caution">
    <text evidence="3">The sequence shown here is derived from an EMBL/GenBank/DDBJ whole genome shotgun (WGS) entry which is preliminary data.</text>
</comment>
<dbReference type="GO" id="GO:0016747">
    <property type="term" value="F:acyltransferase activity, transferring groups other than amino-acyl groups"/>
    <property type="evidence" value="ECO:0007669"/>
    <property type="project" value="InterPro"/>
</dbReference>
<dbReference type="EMBL" id="QPKB01000004">
    <property type="protein sequence ID" value="RWR82210.1"/>
    <property type="molecule type" value="Genomic_DNA"/>
</dbReference>
<evidence type="ECO:0000313" key="4">
    <source>
        <dbReference type="Proteomes" id="UP000283530"/>
    </source>
</evidence>
<dbReference type="InterPro" id="IPR013747">
    <property type="entry name" value="ACP_syn_III_C"/>
</dbReference>
<evidence type="ECO:0000256" key="1">
    <source>
        <dbReference type="ARBA" id="ARBA00022679"/>
    </source>
</evidence>
<keyword evidence="4" id="KW-1185">Reference proteome</keyword>
<dbReference type="PANTHER" id="PTHR31561">
    <property type="entry name" value="3-KETOACYL-COA SYNTHASE"/>
    <property type="match status" value="1"/>
</dbReference>
<dbReference type="GO" id="GO:0016020">
    <property type="term" value="C:membrane"/>
    <property type="evidence" value="ECO:0007669"/>
    <property type="project" value="InterPro"/>
</dbReference>
<dbReference type="AlphaFoldDB" id="A0A3S3MEN2"/>
<dbReference type="Proteomes" id="UP000283530">
    <property type="component" value="Unassembled WGS sequence"/>
</dbReference>
<evidence type="ECO:0000313" key="3">
    <source>
        <dbReference type="EMBL" id="RWR82210.1"/>
    </source>
</evidence>
<proteinExistence type="predicted"/>
<evidence type="ECO:0000259" key="2">
    <source>
        <dbReference type="Pfam" id="PF08541"/>
    </source>
</evidence>
<gene>
    <name evidence="3" type="ORF">CKAN_01092200</name>
</gene>
<organism evidence="3 4">
    <name type="scientific">Cinnamomum micranthum f. kanehirae</name>
    <dbReference type="NCBI Taxonomy" id="337451"/>
    <lineage>
        <taxon>Eukaryota</taxon>
        <taxon>Viridiplantae</taxon>
        <taxon>Streptophyta</taxon>
        <taxon>Embryophyta</taxon>
        <taxon>Tracheophyta</taxon>
        <taxon>Spermatophyta</taxon>
        <taxon>Magnoliopsida</taxon>
        <taxon>Magnoliidae</taxon>
        <taxon>Laurales</taxon>
        <taxon>Lauraceae</taxon>
        <taxon>Cinnamomum</taxon>
    </lineage>
</organism>
<dbReference type="GO" id="GO:0006633">
    <property type="term" value="P:fatty acid biosynthetic process"/>
    <property type="evidence" value="ECO:0007669"/>
    <property type="project" value="InterPro"/>
</dbReference>
<dbReference type="Pfam" id="PF08541">
    <property type="entry name" value="ACP_syn_III_C"/>
    <property type="match status" value="1"/>
</dbReference>
<dbReference type="OrthoDB" id="329835at2759"/>
<dbReference type="SUPFAM" id="SSF53901">
    <property type="entry name" value="Thiolase-like"/>
    <property type="match status" value="1"/>
</dbReference>
<dbReference type="InterPro" id="IPR016039">
    <property type="entry name" value="Thiolase-like"/>
</dbReference>
<feature type="domain" description="Beta-ketoacyl-[acyl-carrier-protein] synthase III C-terminal" evidence="2">
    <location>
        <begin position="49"/>
        <end position="128"/>
    </location>
</feature>
<protein>
    <submittedName>
        <fullName evidence="3">3-ketoacyl-CoA synthase 12</fullName>
    </submittedName>
</protein>
<keyword evidence="1" id="KW-0808">Transferase</keyword>
<dbReference type="InterPro" id="IPR012392">
    <property type="entry name" value="3-ktacl-CoA_syn"/>
</dbReference>
<dbReference type="Gene3D" id="3.40.47.10">
    <property type="match status" value="1"/>
</dbReference>
<name>A0A3S3MEN2_9MAGN</name>
<sequence length="151" mass="16918">MYENLKVLAPKVLPIKELVRYLVSTLMHKNDNKGTPSANGSVQVNFKAGIDHFCLHPGRTAVVNRVGKSLGLSQHDLEPARMTLHRFRNTSSSGLWYVLRYMEAKRSLKKRDRVMMIGFGSGFTSHCAHCYLSLPSLSSFSSIIIVVISPR</sequence>
<reference evidence="3 4" key="1">
    <citation type="journal article" date="2019" name="Nat. Plants">
        <title>Stout camphor tree genome fills gaps in understanding of flowering plant genome evolution.</title>
        <authorList>
            <person name="Chaw S.M."/>
            <person name="Liu Y.C."/>
            <person name="Wu Y.W."/>
            <person name="Wang H.Y."/>
            <person name="Lin C.I."/>
            <person name="Wu C.S."/>
            <person name="Ke H.M."/>
            <person name="Chang L.Y."/>
            <person name="Hsu C.Y."/>
            <person name="Yang H.T."/>
            <person name="Sudianto E."/>
            <person name="Hsu M.H."/>
            <person name="Wu K.P."/>
            <person name="Wang L.N."/>
            <person name="Leebens-Mack J.H."/>
            <person name="Tsai I.J."/>
        </authorList>
    </citation>
    <scope>NUCLEOTIDE SEQUENCE [LARGE SCALE GENOMIC DNA]</scope>
    <source>
        <strain evidence="4">cv. Chaw 1501</strain>
        <tissue evidence="3">Young leaves</tissue>
    </source>
</reference>